<evidence type="ECO:0000256" key="3">
    <source>
        <dbReference type="ARBA" id="ARBA00012759"/>
    </source>
</evidence>
<dbReference type="Pfam" id="PF10275">
    <property type="entry name" value="Peptidase_C65"/>
    <property type="match status" value="1"/>
</dbReference>
<dbReference type="EC" id="3.4.19.12" evidence="3"/>
<dbReference type="Ensembl" id="ENSGMOT00000011468.2">
    <property type="protein sequence ID" value="ENSGMOP00000011167.2"/>
    <property type="gene ID" value="ENSGMOG00000010439.2"/>
</dbReference>
<proteinExistence type="inferred from homology"/>
<dbReference type="GO" id="GO:0006508">
    <property type="term" value="P:proteolysis"/>
    <property type="evidence" value="ECO:0007669"/>
    <property type="project" value="UniProtKB-KW"/>
</dbReference>
<comment type="similarity">
    <text evidence="2">Belongs to the peptidase C65 family.</text>
</comment>
<dbReference type="Proteomes" id="UP000694546">
    <property type="component" value="Chromosome 5"/>
</dbReference>
<dbReference type="GeneTree" id="ENSGT00390000006979"/>
<evidence type="ECO:0000313" key="10">
    <source>
        <dbReference type="Proteomes" id="UP000694546"/>
    </source>
</evidence>
<evidence type="ECO:0000256" key="1">
    <source>
        <dbReference type="ARBA" id="ARBA00000707"/>
    </source>
</evidence>
<keyword evidence="10" id="KW-1185">Reference proteome</keyword>
<name>A0A8C4ZCM8_GADMO</name>
<dbReference type="InterPro" id="IPR003323">
    <property type="entry name" value="OTU_dom"/>
</dbReference>
<keyword evidence="5" id="KW-0833">Ubl conjugation pathway</keyword>
<gene>
    <name evidence="9" type="primary">OTUB2</name>
</gene>
<protein>
    <recommendedName>
        <fullName evidence="3">ubiquitinyl hydrolase 1</fullName>
        <ecNumber evidence="3">3.4.19.12</ecNumber>
    </recommendedName>
</protein>
<dbReference type="SUPFAM" id="SSF54001">
    <property type="entry name" value="Cysteine proteinases"/>
    <property type="match status" value="1"/>
</dbReference>
<keyword evidence="6" id="KW-0378">Hydrolase</keyword>
<reference evidence="9" key="2">
    <citation type="submission" date="2025-09" db="UniProtKB">
        <authorList>
            <consortium name="Ensembl"/>
        </authorList>
    </citation>
    <scope>IDENTIFICATION</scope>
</reference>
<dbReference type="RefSeq" id="XP_030212603.1">
    <property type="nucleotide sequence ID" value="XM_030356743.1"/>
</dbReference>
<evidence type="ECO:0000259" key="8">
    <source>
        <dbReference type="PROSITE" id="PS50802"/>
    </source>
</evidence>
<dbReference type="OrthoDB" id="18915at2759"/>
<comment type="catalytic activity">
    <reaction evidence="1">
        <text>Thiol-dependent hydrolysis of ester, thioester, amide, peptide and isopeptide bonds formed by the C-terminal Gly of ubiquitin (a 76-residue protein attached to proteins as an intracellular targeting signal).</text>
        <dbReference type="EC" id="3.4.19.12"/>
    </reaction>
</comment>
<dbReference type="PANTHER" id="PTHR12931:SF32">
    <property type="entry name" value="UBIQUITIN THIOESTERASE"/>
    <property type="match status" value="1"/>
</dbReference>
<dbReference type="PANTHER" id="PTHR12931">
    <property type="entry name" value="UBIQUITIN THIOLESTERASE PROTEIN OTUB"/>
    <property type="match status" value="1"/>
</dbReference>
<dbReference type="GO" id="GO:0005634">
    <property type="term" value="C:nucleus"/>
    <property type="evidence" value="ECO:0007669"/>
    <property type="project" value="TreeGrafter"/>
</dbReference>
<sequence>MMEPPSFVSGREDISSVFLEKTPDDKHNDLSDQYAYVRKIRGDGNCFYRAFCFAYLESIHKNDRILQRFKVRLMKSRGELSSAGLDETAFNGHLNKVIDVVEQCQADEKEETLLTLFNEQSTSDSVVQYLRLLTSTYLQNNADFFCNFVEAPCLKTYCKQEVETMAMECDHVDILALLKALDVGIHVVSMEGHDHRLVHHIIPEGAEPSLHLLYHTSHYDILYLRSKL</sequence>
<evidence type="ECO:0000256" key="2">
    <source>
        <dbReference type="ARBA" id="ARBA00006579"/>
    </source>
</evidence>
<dbReference type="GO" id="GO:2000780">
    <property type="term" value="P:negative regulation of double-strand break repair"/>
    <property type="evidence" value="ECO:0007669"/>
    <property type="project" value="TreeGrafter"/>
</dbReference>
<keyword evidence="4" id="KW-0645">Protease</keyword>
<dbReference type="PROSITE" id="PS50802">
    <property type="entry name" value="OTU"/>
    <property type="match status" value="1"/>
</dbReference>
<evidence type="ECO:0000256" key="5">
    <source>
        <dbReference type="ARBA" id="ARBA00022786"/>
    </source>
</evidence>
<keyword evidence="7" id="KW-0788">Thiol protease</keyword>
<dbReference type="GeneID" id="115544005"/>
<accession>A0A8C4ZCM8</accession>
<evidence type="ECO:0000256" key="7">
    <source>
        <dbReference type="ARBA" id="ARBA00022807"/>
    </source>
</evidence>
<feature type="domain" description="OTU" evidence="8">
    <location>
        <begin position="35"/>
        <end position="225"/>
    </location>
</feature>
<organism evidence="9 10">
    <name type="scientific">Gadus morhua</name>
    <name type="common">Atlantic cod</name>
    <dbReference type="NCBI Taxonomy" id="8049"/>
    <lineage>
        <taxon>Eukaryota</taxon>
        <taxon>Metazoa</taxon>
        <taxon>Chordata</taxon>
        <taxon>Craniata</taxon>
        <taxon>Vertebrata</taxon>
        <taxon>Euteleostomi</taxon>
        <taxon>Actinopterygii</taxon>
        <taxon>Neopterygii</taxon>
        <taxon>Teleostei</taxon>
        <taxon>Neoteleostei</taxon>
        <taxon>Acanthomorphata</taxon>
        <taxon>Zeiogadaria</taxon>
        <taxon>Gadariae</taxon>
        <taxon>Gadiformes</taxon>
        <taxon>Gadoidei</taxon>
        <taxon>Gadidae</taxon>
        <taxon>Gadus</taxon>
    </lineage>
</organism>
<dbReference type="InterPro" id="IPR038765">
    <property type="entry name" value="Papain-like_cys_pep_sf"/>
</dbReference>
<dbReference type="InterPro" id="IPR042467">
    <property type="entry name" value="Peptidase_C65_otubain_sub2"/>
</dbReference>
<reference evidence="9" key="1">
    <citation type="submission" date="2025-08" db="UniProtKB">
        <authorList>
            <consortium name="Ensembl"/>
        </authorList>
    </citation>
    <scope>IDENTIFICATION</scope>
</reference>
<dbReference type="Gene3D" id="3.30.200.60">
    <property type="entry name" value="Peptidase C65 Otubain, subdomain 1"/>
    <property type="match status" value="1"/>
</dbReference>
<dbReference type="GO" id="GO:0004843">
    <property type="term" value="F:cysteine-type deubiquitinase activity"/>
    <property type="evidence" value="ECO:0007669"/>
    <property type="project" value="UniProtKB-EC"/>
</dbReference>
<dbReference type="OMA" id="KVYCRQE"/>
<evidence type="ECO:0000313" key="9">
    <source>
        <dbReference type="Ensembl" id="ENSGMOP00000011167.2"/>
    </source>
</evidence>
<dbReference type="FunFam" id="1.20.1300.20:FF:000001">
    <property type="entry name" value="Ubiquitin thioesterase OTUB1"/>
    <property type="match status" value="1"/>
</dbReference>
<evidence type="ECO:0000256" key="6">
    <source>
        <dbReference type="ARBA" id="ARBA00022801"/>
    </source>
</evidence>
<dbReference type="AlphaFoldDB" id="A0A8C4ZCM8"/>
<dbReference type="InterPro" id="IPR042468">
    <property type="entry name" value="Peptidase_C65_otubain_sub1"/>
</dbReference>
<dbReference type="Gene3D" id="1.20.1300.20">
    <property type="entry name" value="Peptidase C65 Otubain, subdomain 2"/>
    <property type="match status" value="1"/>
</dbReference>
<dbReference type="GO" id="GO:0071108">
    <property type="term" value="P:protein K48-linked deubiquitination"/>
    <property type="evidence" value="ECO:0007669"/>
    <property type="project" value="TreeGrafter"/>
</dbReference>
<evidence type="ECO:0000256" key="4">
    <source>
        <dbReference type="ARBA" id="ARBA00022670"/>
    </source>
</evidence>
<dbReference type="InterPro" id="IPR019400">
    <property type="entry name" value="Peptidase_C65_otubain"/>
</dbReference>
<dbReference type="GO" id="GO:0043130">
    <property type="term" value="F:ubiquitin binding"/>
    <property type="evidence" value="ECO:0007669"/>
    <property type="project" value="TreeGrafter"/>
</dbReference>